<dbReference type="PRINTS" id="PR00598">
    <property type="entry name" value="HTHMARR"/>
</dbReference>
<feature type="domain" description="HTH marR-type" evidence="4">
    <location>
        <begin position="9"/>
        <end position="142"/>
    </location>
</feature>
<proteinExistence type="predicted"/>
<dbReference type="InterPro" id="IPR036390">
    <property type="entry name" value="WH_DNA-bd_sf"/>
</dbReference>
<dbReference type="InterPro" id="IPR039422">
    <property type="entry name" value="MarR/SlyA-like"/>
</dbReference>
<dbReference type="GO" id="GO:0006950">
    <property type="term" value="P:response to stress"/>
    <property type="evidence" value="ECO:0007669"/>
    <property type="project" value="TreeGrafter"/>
</dbReference>
<dbReference type="InterPro" id="IPR023187">
    <property type="entry name" value="Tscrpt_reg_MarR-type_CS"/>
</dbReference>
<evidence type="ECO:0000256" key="3">
    <source>
        <dbReference type="ARBA" id="ARBA00023163"/>
    </source>
</evidence>
<dbReference type="PANTHER" id="PTHR33164">
    <property type="entry name" value="TRANSCRIPTIONAL REGULATOR, MARR FAMILY"/>
    <property type="match status" value="1"/>
</dbReference>
<sequence length="155" mass="17395">MVIHTPCPRNRFGIHFVMLSRLWRRSLDQKMAAAGFADISWSPLIHLAESGDGVSQKALAALVGIDGSSLVRLLDTLESRGHIQRCPCPDDRRVKLVMLTADGQQMVHTIRDHLERIEREMLQDLDDEQLLAMLGGFDRIKDRLALMAESTGHGQ</sequence>
<name>A0A078MGE8_9PSED</name>
<dbReference type="Gene3D" id="1.10.10.10">
    <property type="entry name" value="Winged helix-like DNA-binding domain superfamily/Winged helix DNA-binding domain"/>
    <property type="match status" value="1"/>
</dbReference>
<dbReference type="PROSITE" id="PS01117">
    <property type="entry name" value="HTH_MARR_1"/>
    <property type="match status" value="1"/>
</dbReference>
<evidence type="ECO:0000313" key="5">
    <source>
        <dbReference type="EMBL" id="CEA05404.1"/>
    </source>
</evidence>
<dbReference type="SMART" id="SM00347">
    <property type="entry name" value="HTH_MARR"/>
    <property type="match status" value="1"/>
</dbReference>
<dbReference type="GO" id="GO:0003677">
    <property type="term" value="F:DNA binding"/>
    <property type="evidence" value="ECO:0007669"/>
    <property type="project" value="UniProtKB-KW"/>
</dbReference>
<dbReference type="RefSeq" id="WP_204216713.1">
    <property type="nucleotide sequence ID" value="NZ_LK391969.1"/>
</dbReference>
<keyword evidence="1" id="KW-0805">Transcription regulation</keyword>
<dbReference type="AlphaFoldDB" id="A0A078MGE8"/>
<accession>A0A078MGE8</accession>
<reference evidence="5" key="1">
    <citation type="submission" date="2014-07" db="EMBL/GenBank/DDBJ databases">
        <authorList>
            <person name="Urmite Genomes Urmite Genomes"/>
        </authorList>
    </citation>
    <scope>NUCLEOTIDE SEQUENCE</scope>
    <source>
        <strain evidence="5">12M76_air</strain>
    </source>
</reference>
<protein>
    <submittedName>
        <fullName evidence="5">MarR family transcriptional regulator</fullName>
    </submittedName>
</protein>
<evidence type="ECO:0000259" key="4">
    <source>
        <dbReference type="PROSITE" id="PS50995"/>
    </source>
</evidence>
<dbReference type="PANTHER" id="PTHR33164:SF64">
    <property type="entry name" value="TRANSCRIPTIONAL REGULATOR SLYA"/>
    <property type="match status" value="1"/>
</dbReference>
<dbReference type="PROSITE" id="PS50995">
    <property type="entry name" value="HTH_MARR_2"/>
    <property type="match status" value="1"/>
</dbReference>
<organism evidence="5">
    <name type="scientific">Pseudomonas saudimassiliensis</name>
    <dbReference type="NCBI Taxonomy" id="1461581"/>
    <lineage>
        <taxon>Bacteria</taxon>
        <taxon>Pseudomonadati</taxon>
        <taxon>Pseudomonadota</taxon>
        <taxon>Gammaproteobacteria</taxon>
        <taxon>Pseudomonadales</taxon>
        <taxon>Pseudomonadaceae</taxon>
        <taxon>Pseudomonas</taxon>
    </lineage>
</organism>
<evidence type="ECO:0000256" key="2">
    <source>
        <dbReference type="ARBA" id="ARBA00023125"/>
    </source>
</evidence>
<keyword evidence="3" id="KW-0804">Transcription</keyword>
<evidence type="ECO:0000256" key="1">
    <source>
        <dbReference type="ARBA" id="ARBA00023015"/>
    </source>
</evidence>
<dbReference type="InterPro" id="IPR000835">
    <property type="entry name" value="HTH_MarR-typ"/>
</dbReference>
<dbReference type="InterPro" id="IPR036388">
    <property type="entry name" value="WH-like_DNA-bd_sf"/>
</dbReference>
<gene>
    <name evidence="5" type="ORF">BN1049_02062</name>
</gene>
<dbReference type="SUPFAM" id="SSF46785">
    <property type="entry name" value="Winged helix' DNA-binding domain"/>
    <property type="match status" value="1"/>
</dbReference>
<dbReference type="EMBL" id="LM997413">
    <property type="protein sequence ID" value="CEA05404.1"/>
    <property type="molecule type" value="Genomic_DNA"/>
</dbReference>
<dbReference type="EMBL" id="LK391969">
    <property type="protein sequence ID" value="CEF27117.1"/>
    <property type="molecule type" value="Genomic_DNA"/>
</dbReference>
<keyword evidence="2" id="KW-0238">DNA-binding</keyword>
<dbReference type="GO" id="GO:0003700">
    <property type="term" value="F:DNA-binding transcription factor activity"/>
    <property type="evidence" value="ECO:0007669"/>
    <property type="project" value="InterPro"/>
</dbReference>
<dbReference type="Pfam" id="PF12802">
    <property type="entry name" value="MarR_2"/>
    <property type="match status" value="1"/>
</dbReference>
<dbReference type="PATRIC" id="fig|1461581.3.peg.2033"/>